<dbReference type="Gene3D" id="2.40.10.10">
    <property type="entry name" value="Trypsin-like serine proteases"/>
    <property type="match status" value="1"/>
</dbReference>
<dbReference type="SUPFAM" id="SSF52540">
    <property type="entry name" value="P-loop containing nucleoside triphosphate hydrolases"/>
    <property type="match status" value="1"/>
</dbReference>
<name>A0A7M2SQD9_9ACTN</name>
<dbReference type="InterPro" id="IPR001611">
    <property type="entry name" value="Leu-rich_rpt"/>
</dbReference>
<dbReference type="InterPro" id="IPR007111">
    <property type="entry name" value="NACHT_NTPase"/>
</dbReference>
<dbReference type="PANTHER" id="PTHR46844:SF1">
    <property type="entry name" value="SLR5058 PROTEIN"/>
    <property type="match status" value="1"/>
</dbReference>
<protein>
    <submittedName>
        <fullName evidence="2">NACHT domain-containing protein</fullName>
    </submittedName>
</protein>
<accession>A0A7M2SQD9</accession>
<evidence type="ECO:0000313" key="3">
    <source>
        <dbReference type="Proteomes" id="UP000594205"/>
    </source>
</evidence>
<dbReference type="PROSITE" id="PS51450">
    <property type="entry name" value="LRR"/>
    <property type="match status" value="1"/>
</dbReference>
<dbReference type="KEGG" id="sfeu:IM697_09435"/>
<dbReference type="PANTHER" id="PTHR46844">
    <property type="entry name" value="SLR5058 PROTEIN"/>
    <property type="match status" value="1"/>
</dbReference>
<dbReference type="SUPFAM" id="SSF50494">
    <property type="entry name" value="Trypsin-like serine proteases"/>
    <property type="match status" value="1"/>
</dbReference>
<dbReference type="Pfam" id="PF05729">
    <property type="entry name" value="NACHT"/>
    <property type="match status" value="1"/>
</dbReference>
<sequence>MIAGSVSDRVVVVLGEGQGSGVLLGRNLVLTAQHVVGGGGRVEVIHPSSRHPVPCFVTWADESLDAAVLLADSEVIGPELSGPLGQIRVGGVGTGAPLPHCQIVGFPGIQRYGGLGDLEYDQFRATVLPLAGRMRDVLVCELDVPPADERGADVSPLAGLSGAPVFAGAVLLGVVHQVPRGRSHLRIEAVPITTVLAEARSFRWGFKAEDITDVHPRDELFEVRYAKDLAAQYRKTEIFGIEELGRTESRWDLDTAYLSLEAETAAAEDERREAGYSAQRIDSLLVERPRALLRGQAGAGKTTLVWWLAAHAANGTLSENLWKLNGLVPFVIPMREVYARGGRFPAVSELLSAGRVISDDAPDGWAGRVLEAGRGLLLVDGLDEVPPEEREKARRWLSALLTRYPDTRCLATVRPDAVEKDWLRAEGFTELTLLPMSDEDVQAFVSAWHDAARLESEHVYDARRCGDEQELLSSLEQDLAHQLEQSTALRDLARTPLLCAVICALHRRRRGLLPTTRWSLYRAALAMLLGGRDAARGVSRPDDISLDSDEQHVLLQRLAIWLVRTEQQQMTTKLATHQLELAMRDMPQVRAQASPYRVLRFLLERSGVLQERTDDAIQFIHRTFQDFLAAKEFHESGYVLELLNHAGDETWRDVIVLAVGHATRTDAQLLIEKLVMFGDVVEGREEKWYLHVLAAQCATSLLSLDAALMEVVRGRVRALMPPLSRPEAVDIAGLGAWAVELLPGPKGDDGSVGDWHIVDALARIRTAEARRKLRQFALRSRYRTKTRIVLGWVHQPAEQYAREVLAGSGIDLLEVQNSSQLAQLPHLDSLRRVLVTGSYSAEELDACLPTRDLVEIGLQLNETLTRMDFLRKREHLRVVKVIACPALGFDNDEWSELLDGWTTLEGLRFYGDEESTRKMLRAAALAPRLKRLDLVMNSLDSLTELAPLPAVREVQLCSLRDHRRMAQVSLVFPRLETLALEFAGDAVAPLDLTHLRNLHGLRQVLISGTVTSRPRIVGADAIGARLTDQLRVLGAYDTNAPQDSGETVS</sequence>
<reference evidence="2 3" key="1">
    <citation type="submission" date="2020-10" db="EMBL/GenBank/DDBJ databases">
        <title>Streptomyces ferrugineus complate genome analysis.</title>
        <authorList>
            <person name="Anwar N."/>
        </authorList>
    </citation>
    <scope>NUCLEOTIDE SEQUENCE [LARGE SCALE GENOMIC DNA]</scope>
    <source>
        <strain evidence="2 3">CCTCC AA2014009</strain>
    </source>
</reference>
<organism evidence="2 3">
    <name type="scientific">Streptomyces ferrugineus</name>
    <dbReference type="NCBI Taxonomy" id="1413221"/>
    <lineage>
        <taxon>Bacteria</taxon>
        <taxon>Bacillati</taxon>
        <taxon>Actinomycetota</taxon>
        <taxon>Actinomycetes</taxon>
        <taxon>Kitasatosporales</taxon>
        <taxon>Streptomycetaceae</taxon>
        <taxon>Streptomyces</taxon>
    </lineage>
</organism>
<dbReference type="Gene3D" id="3.40.50.300">
    <property type="entry name" value="P-loop containing nucleotide triphosphate hydrolases"/>
    <property type="match status" value="1"/>
</dbReference>
<feature type="domain" description="NACHT" evidence="1">
    <location>
        <begin position="289"/>
        <end position="635"/>
    </location>
</feature>
<dbReference type="AlphaFoldDB" id="A0A7M2SQD9"/>
<keyword evidence="3" id="KW-1185">Reference proteome</keyword>
<dbReference type="PROSITE" id="PS50837">
    <property type="entry name" value="NACHT"/>
    <property type="match status" value="1"/>
</dbReference>
<dbReference type="SUPFAM" id="SSF52047">
    <property type="entry name" value="RNI-like"/>
    <property type="match status" value="1"/>
</dbReference>
<dbReference type="InterPro" id="IPR009003">
    <property type="entry name" value="Peptidase_S1_PA"/>
</dbReference>
<dbReference type="InterPro" id="IPR027417">
    <property type="entry name" value="P-loop_NTPase"/>
</dbReference>
<dbReference type="EMBL" id="CP063373">
    <property type="protein sequence ID" value="QOV38570.1"/>
    <property type="molecule type" value="Genomic_DNA"/>
</dbReference>
<dbReference type="RefSeq" id="WP_194046487.1">
    <property type="nucleotide sequence ID" value="NZ_CP063373.1"/>
</dbReference>
<dbReference type="InterPro" id="IPR043504">
    <property type="entry name" value="Peptidase_S1_PA_chymotrypsin"/>
</dbReference>
<proteinExistence type="predicted"/>
<dbReference type="Proteomes" id="UP000594205">
    <property type="component" value="Chromosome"/>
</dbReference>
<evidence type="ECO:0000259" key="1">
    <source>
        <dbReference type="PROSITE" id="PS50837"/>
    </source>
</evidence>
<gene>
    <name evidence="2" type="ORF">IM697_09435</name>
</gene>
<evidence type="ECO:0000313" key="2">
    <source>
        <dbReference type="EMBL" id="QOV38570.1"/>
    </source>
</evidence>